<dbReference type="OrthoDB" id="5106736at2759"/>
<dbReference type="InterPro" id="IPR046839">
    <property type="entry name" value="ABC_toxin_N"/>
</dbReference>
<dbReference type="EMBL" id="JAANBB010000303">
    <property type="protein sequence ID" value="KAF7544449.1"/>
    <property type="molecule type" value="Genomic_DNA"/>
</dbReference>
<accession>A0A9P5H2D6</accession>
<organism evidence="2 3">
    <name type="scientific">Cylindrodendrum hubeiense</name>
    <dbReference type="NCBI Taxonomy" id="595255"/>
    <lineage>
        <taxon>Eukaryota</taxon>
        <taxon>Fungi</taxon>
        <taxon>Dikarya</taxon>
        <taxon>Ascomycota</taxon>
        <taxon>Pezizomycotina</taxon>
        <taxon>Sordariomycetes</taxon>
        <taxon>Hypocreomycetidae</taxon>
        <taxon>Hypocreales</taxon>
        <taxon>Nectriaceae</taxon>
        <taxon>Cylindrodendrum</taxon>
    </lineage>
</organism>
<evidence type="ECO:0000313" key="2">
    <source>
        <dbReference type="EMBL" id="KAF7544449.1"/>
    </source>
</evidence>
<keyword evidence="3" id="KW-1185">Reference proteome</keyword>
<comment type="caution">
    <text evidence="2">The sequence shown here is derived from an EMBL/GenBank/DDBJ whole genome shotgun (WGS) entry which is preliminary data.</text>
</comment>
<dbReference type="Pfam" id="PF20220">
    <property type="entry name" value="ABC_toxin_N"/>
    <property type="match status" value="1"/>
</dbReference>
<evidence type="ECO:0000259" key="1">
    <source>
        <dbReference type="Pfam" id="PF20220"/>
    </source>
</evidence>
<sequence length="833" mass="92936">MKVDATNDGADATGPPAYLRDLLQFLRNTPSNSKADDAKSALDTLASRRPDILALQDLGAAAGKRLLRIAVTNDVLESIVASADDRGDFSTPSQSSTNSAACHDKLASQMLPLSNPPYDQGLDTMLSYLEAVNMSHPEIISAFSSEASLVNEFAGATPVDAGTRQELMAEASSILRRVVAVTYLGLKSQDIAAICRDSLYTQRFLDLLAKIGTQEGDAVFGLGGPDVTPVHRKWGYNSKEDMLSTDEQNGTGLSFISSQLLPRSGLSIAEVVKLVQGRYFRKRLTIAGLGGSQEPTVQLSTARLYSVIADEGSHRDQGVGPLTEQLCEELQAFIRLKSYLGWSIQELDVAISSLLESRCLNGTTDAPLHGIDVQLLEDLSYVIQLSRLLERSVSSLLPLWSRINTVGPESLYSKIFLYRIRPEAECVFQAHPDNGEYLQGDEKISKHIFALWSTLNYRPKDLECFMSVAEIDMESAKLTIDTLSLMYRQSLMCQILDVSATEYQEIMALLPNSKDIFKDPKSTMETVRMWRQLLSRDWTPTDIIAILGSEDTMEQKFERLAQKFDLSLEELRYALQLNLTADPKALSLPSLYTLASYIILRDTTAADTGTLTALFRWLANPTEDSTLESQLATATRWSKEELSLALNIKYPGLQQGELVEKFRRVQELSLMNTIFTLCYRLDRSRRFPPVQAMETLFHIATPTGRSGHRVETATALQRFLEPERLDQCTKDIGEKQRTALVNYLLQQRWVQERGISDADALLGYLMIDSQEGTQLQTTRLREAISAIQLFVQRCILGLEARSGVPASHIDQKKWSRMQEQSTWAIQKRKSLLP</sequence>
<gene>
    <name evidence="2" type="ORF">G7Z17_g9941</name>
</gene>
<reference evidence="2" key="1">
    <citation type="submission" date="2020-03" db="EMBL/GenBank/DDBJ databases">
        <title>Draft Genome Sequence of Cylindrodendrum hubeiense.</title>
        <authorList>
            <person name="Buettner E."/>
            <person name="Kellner H."/>
        </authorList>
    </citation>
    <scope>NUCLEOTIDE SEQUENCE</scope>
    <source>
        <strain evidence="2">IHI 201604</strain>
    </source>
</reference>
<name>A0A9P5H2D6_9HYPO</name>
<proteinExistence type="predicted"/>
<dbReference type="Proteomes" id="UP000722485">
    <property type="component" value="Unassembled WGS sequence"/>
</dbReference>
<protein>
    <recommendedName>
        <fullName evidence="1">ABC toxin N-terminal domain-containing protein</fullName>
    </recommendedName>
</protein>
<feature type="domain" description="ABC toxin N-terminal" evidence="1">
    <location>
        <begin position="732"/>
        <end position="832"/>
    </location>
</feature>
<dbReference type="AlphaFoldDB" id="A0A9P5H2D6"/>
<evidence type="ECO:0000313" key="3">
    <source>
        <dbReference type="Proteomes" id="UP000722485"/>
    </source>
</evidence>